<name>A0A397T2R1_9GLOM</name>
<accession>A0A397T2R1</accession>
<dbReference type="GO" id="GO:0005658">
    <property type="term" value="C:alpha DNA polymerase:primase complex"/>
    <property type="evidence" value="ECO:0007669"/>
    <property type="project" value="TreeGrafter"/>
</dbReference>
<reference evidence="8 9" key="1">
    <citation type="submission" date="2018-06" db="EMBL/GenBank/DDBJ databases">
        <title>Comparative genomics reveals the genomic features of Rhizophagus irregularis, R. cerebriforme, R. diaphanum and Gigaspora rosea, and their symbiotic lifestyle signature.</title>
        <authorList>
            <person name="Morin E."/>
            <person name="San Clemente H."/>
            <person name="Chen E.C.H."/>
            <person name="De La Providencia I."/>
            <person name="Hainaut M."/>
            <person name="Kuo A."/>
            <person name="Kohler A."/>
            <person name="Murat C."/>
            <person name="Tang N."/>
            <person name="Roy S."/>
            <person name="Loubradou J."/>
            <person name="Henrissat B."/>
            <person name="Grigoriev I.V."/>
            <person name="Corradi N."/>
            <person name="Roux C."/>
            <person name="Martin F.M."/>
        </authorList>
    </citation>
    <scope>NUCLEOTIDE SEQUENCE [LARGE SCALE GENOMIC DNA]</scope>
    <source>
        <strain evidence="8 9">DAOM 227022</strain>
    </source>
</reference>
<dbReference type="InterPro" id="IPR007185">
    <property type="entry name" value="DNA_pol_a/d/e_bsu"/>
</dbReference>
<dbReference type="GO" id="GO:0003677">
    <property type="term" value="F:DNA binding"/>
    <property type="evidence" value="ECO:0007669"/>
    <property type="project" value="InterPro"/>
</dbReference>
<sequence length="493" mass="56290">MQELTTNPQGGLMNSKTGEPIVYNKETIGDFLEKKGIQMDNQHMGKDIVNKFSDRKNKGKIEDTLNPHISTYDNSANTSKRCKIVLIPDKQVESYRYMYQPQILEELDDRFSSLSTILKNHYNLEVFDVFHINQDMIHTIGRICCDSEGKLNNESILLEIPEKRNRVKLSLNELESYSLFSGQIVGVNGINNTGNHLNINRIFEIPLLPMYKAPSSELIEYQKRLNEKPLNIVVAAGPFTFDVGFGYESFNELLIRMKQERPDLLILLGPFVSEDHPLLIEKKTFNTPGEIFKEYITDKLSRFIATSPGVSIVMVPSTKDLFHCSFVFPQSPFPKSGLPRDVICTSNPAQFRVNEITFVIDNVDILFHLASNEIERNAVPGLDRMSRLSRHILTQRHLYPLFPTSPEINLELKKSNYLELQNLPDILILPSKLKYFAKIVENVICINPGYLSKSESGGTYAKITIHPLQETLIKDDVTENLVSKRARVEIIRI</sequence>
<dbReference type="GO" id="GO:0006270">
    <property type="term" value="P:DNA replication initiation"/>
    <property type="evidence" value="ECO:0007669"/>
    <property type="project" value="TreeGrafter"/>
</dbReference>
<dbReference type="InterPro" id="IPR016722">
    <property type="entry name" value="DNA_pol_alpha_bsu"/>
</dbReference>
<evidence type="ECO:0000259" key="7">
    <source>
        <dbReference type="Pfam" id="PF22062"/>
    </source>
</evidence>
<dbReference type="Proteomes" id="UP000265703">
    <property type="component" value="Unassembled WGS sequence"/>
</dbReference>
<dbReference type="InterPro" id="IPR054300">
    <property type="entry name" value="OB_DPOA2"/>
</dbReference>
<evidence type="ECO:0000256" key="1">
    <source>
        <dbReference type="ARBA" id="ARBA00004123"/>
    </source>
</evidence>
<dbReference type="PANTHER" id="PTHR23061">
    <property type="entry name" value="DNA POLYMERASE 2 ALPHA 70 KDA SUBUNIT"/>
    <property type="match status" value="1"/>
</dbReference>
<feature type="domain" description="DNA polymerase alpha subunit B OB" evidence="7">
    <location>
        <begin position="105"/>
        <end position="204"/>
    </location>
</feature>
<dbReference type="STRING" id="658196.A0A397T2R1"/>
<proteinExistence type="inferred from homology"/>
<dbReference type="Pfam" id="PF04042">
    <property type="entry name" value="DNA_pol_E_B"/>
    <property type="match status" value="1"/>
</dbReference>
<keyword evidence="5" id="KW-0539">Nucleus</keyword>
<evidence type="ECO:0000313" key="9">
    <source>
        <dbReference type="Proteomes" id="UP000265703"/>
    </source>
</evidence>
<dbReference type="PANTHER" id="PTHR23061:SF12">
    <property type="entry name" value="DNA POLYMERASE ALPHA SUBUNIT B"/>
    <property type="match status" value="1"/>
</dbReference>
<comment type="similarity">
    <text evidence="2">Belongs to the DNA polymerase alpha subunit B family.</text>
</comment>
<evidence type="ECO:0000259" key="6">
    <source>
        <dbReference type="Pfam" id="PF04042"/>
    </source>
</evidence>
<protein>
    <recommendedName>
        <fullName evidence="3">DNA polymerase alpha subunit B</fullName>
    </recommendedName>
</protein>
<feature type="domain" description="DNA polymerase alpha/delta/epsilon subunit B" evidence="6">
    <location>
        <begin position="232"/>
        <end position="438"/>
    </location>
</feature>
<dbReference type="OrthoDB" id="336885at2759"/>
<dbReference type="Gene3D" id="3.60.21.60">
    <property type="match status" value="2"/>
</dbReference>
<dbReference type="PIRSF" id="PIRSF018300">
    <property type="entry name" value="DNA_pol_alph_2"/>
    <property type="match status" value="1"/>
</dbReference>
<evidence type="ECO:0000256" key="3">
    <source>
        <dbReference type="ARBA" id="ARBA00018596"/>
    </source>
</evidence>
<dbReference type="AlphaFoldDB" id="A0A397T2R1"/>
<evidence type="ECO:0000256" key="2">
    <source>
        <dbReference type="ARBA" id="ARBA00007299"/>
    </source>
</evidence>
<dbReference type="Pfam" id="PF22062">
    <property type="entry name" value="OB_DPOA2"/>
    <property type="match status" value="1"/>
</dbReference>
<gene>
    <name evidence="8" type="ORF">C1645_874627</name>
</gene>
<dbReference type="EMBL" id="QKYT01000122">
    <property type="protein sequence ID" value="RIA92598.1"/>
    <property type="molecule type" value="Genomic_DNA"/>
</dbReference>
<keyword evidence="4" id="KW-0235">DNA replication</keyword>
<keyword evidence="9" id="KW-1185">Reference proteome</keyword>
<evidence type="ECO:0000256" key="5">
    <source>
        <dbReference type="ARBA" id="ARBA00023242"/>
    </source>
</evidence>
<evidence type="ECO:0000256" key="4">
    <source>
        <dbReference type="ARBA" id="ARBA00022705"/>
    </source>
</evidence>
<organism evidence="8 9">
    <name type="scientific">Glomus cerebriforme</name>
    <dbReference type="NCBI Taxonomy" id="658196"/>
    <lineage>
        <taxon>Eukaryota</taxon>
        <taxon>Fungi</taxon>
        <taxon>Fungi incertae sedis</taxon>
        <taxon>Mucoromycota</taxon>
        <taxon>Glomeromycotina</taxon>
        <taxon>Glomeromycetes</taxon>
        <taxon>Glomerales</taxon>
        <taxon>Glomeraceae</taxon>
        <taxon>Glomus</taxon>
    </lineage>
</organism>
<comment type="subcellular location">
    <subcellularLocation>
        <location evidence="1">Nucleus</location>
    </subcellularLocation>
</comment>
<evidence type="ECO:0000313" key="8">
    <source>
        <dbReference type="EMBL" id="RIA92598.1"/>
    </source>
</evidence>
<comment type="caution">
    <text evidence="8">The sequence shown here is derived from an EMBL/GenBank/DDBJ whole genome shotgun (WGS) entry which is preliminary data.</text>
</comment>